<sequence length="314" mass="36503">MEEKEKQSNASSRSWIEQIRLGIVCCSWRRIVKEYIPLSEAIPWLMFPLKPEEDGCCLYSFDEGKFYLQRKSVFKDFGRRHCIGSSHGWLVLLDERLNLYLLNPFLFYPDSPFSSGNFSGSDHSRVRTFMSTKQLRDECFFHKAILSSSPLYCKSSYVILIYNNKSKIAFWKQGETAWNSLDDVRGQGYYCDAIYSNANKNGRVYALSFSPSTPVLFGAWDFDQRVPLKLMQNKPPLPEKGRSRCFSANDYSKLRKSLFYCTDDSWERIYNNHSLGGHGGGNFPGDFDWSQNFYDGHYGLRNEPPPFWVVPNPW</sequence>
<protein>
    <submittedName>
        <fullName evidence="1">F-box domain containing protein expressed</fullName>
    </submittedName>
</protein>
<name>A0ACB8MJT3_CITSI</name>
<comment type="caution">
    <text evidence="1">The sequence shown here is derived from an EMBL/GenBank/DDBJ whole genome shotgun (WGS) entry which is preliminary data.</text>
</comment>
<keyword evidence="2" id="KW-1185">Reference proteome</keyword>
<dbReference type="Proteomes" id="UP000829398">
    <property type="component" value="Chromosome 3"/>
</dbReference>
<evidence type="ECO:0000313" key="2">
    <source>
        <dbReference type="Proteomes" id="UP000829398"/>
    </source>
</evidence>
<organism evidence="1 2">
    <name type="scientific">Citrus sinensis</name>
    <name type="common">Sweet orange</name>
    <name type="synonym">Citrus aurantium var. sinensis</name>
    <dbReference type="NCBI Taxonomy" id="2711"/>
    <lineage>
        <taxon>Eukaryota</taxon>
        <taxon>Viridiplantae</taxon>
        <taxon>Streptophyta</taxon>
        <taxon>Embryophyta</taxon>
        <taxon>Tracheophyta</taxon>
        <taxon>Spermatophyta</taxon>
        <taxon>Magnoliopsida</taxon>
        <taxon>eudicotyledons</taxon>
        <taxon>Gunneridae</taxon>
        <taxon>Pentapetalae</taxon>
        <taxon>rosids</taxon>
        <taxon>malvids</taxon>
        <taxon>Sapindales</taxon>
        <taxon>Rutaceae</taxon>
        <taxon>Aurantioideae</taxon>
        <taxon>Citrus</taxon>
    </lineage>
</organism>
<gene>
    <name evidence="1" type="ORF">KPL71_009964</name>
</gene>
<evidence type="ECO:0000313" key="1">
    <source>
        <dbReference type="EMBL" id="KAH9785455.1"/>
    </source>
</evidence>
<proteinExistence type="predicted"/>
<dbReference type="EMBL" id="CM039172">
    <property type="protein sequence ID" value="KAH9785455.1"/>
    <property type="molecule type" value="Genomic_DNA"/>
</dbReference>
<reference evidence="2" key="1">
    <citation type="journal article" date="2023" name="Hortic. Res.">
        <title>A chromosome-level phased genome enabling allele-level studies in sweet orange: a case study on citrus Huanglongbing tolerance.</title>
        <authorList>
            <person name="Wu B."/>
            <person name="Yu Q."/>
            <person name="Deng Z."/>
            <person name="Duan Y."/>
            <person name="Luo F."/>
            <person name="Gmitter F. Jr."/>
        </authorList>
    </citation>
    <scope>NUCLEOTIDE SEQUENCE [LARGE SCALE GENOMIC DNA]</scope>
    <source>
        <strain evidence="2">cv. Valencia</strain>
    </source>
</reference>
<accession>A0ACB8MJT3</accession>